<organism evidence="5 6">
    <name type="scientific">Hanseniaspora valbyensis NRRL Y-1626</name>
    <dbReference type="NCBI Taxonomy" id="766949"/>
    <lineage>
        <taxon>Eukaryota</taxon>
        <taxon>Fungi</taxon>
        <taxon>Dikarya</taxon>
        <taxon>Ascomycota</taxon>
        <taxon>Saccharomycotina</taxon>
        <taxon>Saccharomycetes</taxon>
        <taxon>Saccharomycodales</taxon>
        <taxon>Saccharomycodaceae</taxon>
        <taxon>Hanseniaspora</taxon>
    </lineage>
</organism>
<feature type="region of interest" description="Disordered" evidence="4">
    <location>
        <begin position="359"/>
        <end position="380"/>
    </location>
</feature>
<keyword evidence="3" id="KW-0677">Repeat</keyword>
<dbReference type="InterPro" id="IPR001611">
    <property type="entry name" value="Leu-rich_rpt"/>
</dbReference>
<evidence type="ECO:0000256" key="1">
    <source>
        <dbReference type="ARBA" id="ARBA00022468"/>
    </source>
</evidence>
<dbReference type="PANTHER" id="PTHR24113">
    <property type="entry name" value="RAN GTPASE-ACTIVATING PROTEIN 1"/>
    <property type="match status" value="1"/>
</dbReference>
<keyword evidence="6" id="KW-1185">Reference proteome</keyword>
<keyword evidence="2" id="KW-0433">Leucine-rich repeat</keyword>
<comment type="caution">
    <text evidence="5">The sequence shown here is derived from an EMBL/GenBank/DDBJ whole genome shotgun (WGS) entry which is preliminary data.</text>
</comment>
<evidence type="ECO:0000313" key="5">
    <source>
        <dbReference type="EMBL" id="OBA27290.1"/>
    </source>
</evidence>
<dbReference type="GO" id="GO:0005634">
    <property type="term" value="C:nucleus"/>
    <property type="evidence" value="ECO:0007669"/>
    <property type="project" value="TreeGrafter"/>
</dbReference>
<evidence type="ECO:0000256" key="3">
    <source>
        <dbReference type="ARBA" id="ARBA00022737"/>
    </source>
</evidence>
<name>A0A1B7TF07_9ASCO</name>
<dbReference type="GO" id="GO:0005829">
    <property type="term" value="C:cytosol"/>
    <property type="evidence" value="ECO:0007669"/>
    <property type="project" value="TreeGrafter"/>
</dbReference>
<dbReference type="GO" id="GO:0006913">
    <property type="term" value="P:nucleocytoplasmic transport"/>
    <property type="evidence" value="ECO:0007669"/>
    <property type="project" value="TreeGrafter"/>
</dbReference>
<dbReference type="SMART" id="SM00368">
    <property type="entry name" value="LRR_RI"/>
    <property type="match status" value="5"/>
</dbReference>
<dbReference type="GO" id="GO:0048471">
    <property type="term" value="C:perinuclear region of cytoplasm"/>
    <property type="evidence" value="ECO:0007669"/>
    <property type="project" value="TreeGrafter"/>
</dbReference>
<sequence>MSTSCSFSFTHEPKNVYDISGKALKLTTSDDIKEILQDLSKFEKITKIDISGNTISDTPSKDLADFIKSTPAIYENLVECNFADIYTSRLVDEVVKSLDLLSEAFLKCENLVYINLSDNAFGLRTIDILEKFIAEKVNLKHLILSNNGMGPFAGERIGKALALLAKAQKEKYNKTILETFICGRNRLENGSSRYLSLGLYSFADSLKTVRLYQNGIRPEGINFLIEGLSNCNVLECVDLQDNTFTSKPGVKFSQSMTKWAKSLKELNLNDCLIKDEGSEAILEKFLTLEFKNLETLKLQYNEILQKTLEKVILPIFENERLPSLKLLEINGNIFEEDSEAIEHLQELYKGELDELDDFEELDSEEEEDSEEEDEEALAEELNFDELINDLSALKLKE</sequence>
<dbReference type="EMBL" id="LXPE01000009">
    <property type="protein sequence ID" value="OBA27290.1"/>
    <property type="molecule type" value="Genomic_DNA"/>
</dbReference>
<dbReference type="Pfam" id="PF13516">
    <property type="entry name" value="LRR_6"/>
    <property type="match status" value="1"/>
</dbReference>
<evidence type="ECO:0000256" key="4">
    <source>
        <dbReference type="SAM" id="MobiDB-lite"/>
    </source>
</evidence>
<dbReference type="InterPro" id="IPR027038">
    <property type="entry name" value="RanGap"/>
</dbReference>
<dbReference type="Proteomes" id="UP000092321">
    <property type="component" value="Unassembled WGS sequence"/>
</dbReference>
<accession>A0A1B7TF07</accession>
<dbReference type="SUPFAM" id="SSF52047">
    <property type="entry name" value="RNI-like"/>
    <property type="match status" value="1"/>
</dbReference>
<dbReference type="AlphaFoldDB" id="A0A1B7TF07"/>
<dbReference type="GO" id="GO:0005096">
    <property type="term" value="F:GTPase activator activity"/>
    <property type="evidence" value="ECO:0007669"/>
    <property type="project" value="UniProtKB-KW"/>
</dbReference>
<gene>
    <name evidence="5" type="ORF">HANVADRAFT_52331</name>
</gene>
<reference evidence="6" key="1">
    <citation type="journal article" date="2016" name="Proc. Natl. Acad. Sci. U.S.A.">
        <title>Comparative genomics of biotechnologically important yeasts.</title>
        <authorList>
            <person name="Riley R."/>
            <person name="Haridas S."/>
            <person name="Wolfe K.H."/>
            <person name="Lopes M.R."/>
            <person name="Hittinger C.T."/>
            <person name="Goeker M."/>
            <person name="Salamov A.A."/>
            <person name="Wisecaver J.H."/>
            <person name="Long T.M."/>
            <person name="Calvey C.H."/>
            <person name="Aerts A.L."/>
            <person name="Barry K.W."/>
            <person name="Choi C."/>
            <person name="Clum A."/>
            <person name="Coughlan A.Y."/>
            <person name="Deshpande S."/>
            <person name="Douglass A.P."/>
            <person name="Hanson S.J."/>
            <person name="Klenk H.-P."/>
            <person name="LaButti K.M."/>
            <person name="Lapidus A."/>
            <person name="Lindquist E.A."/>
            <person name="Lipzen A.M."/>
            <person name="Meier-Kolthoff J.P."/>
            <person name="Ohm R.A."/>
            <person name="Otillar R.P."/>
            <person name="Pangilinan J.L."/>
            <person name="Peng Y."/>
            <person name="Rokas A."/>
            <person name="Rosa C.A."/>
            <person name="Scheuner C."/>
            <person name="Sibirny A.A."/>
            <person name="Slot J.C."/>
            <person name="Stielow J.B."/>
            <person name="Sun H."/>
            <person name="Kurtzman C.P."/>
            <person name="Blackwell M."/>
            <person name="Grigoriev I.V."/>
            <person name="Jeffries T.W."/>
        </authorList>
    </citation>
    <scope>NUCLEOTIDE SEQUENCE [LARGE SCALE GENOMIC DNA]</scope>
    <source>
        <strain evidence="6">NRRL Y-1626</strain>
    </source>
</reference>
<dbReference type="InterPro" id="IPR032675">
    <property type="entry name" value="LRR_dom_sf"/>
</dbReference>
<evidence type="ECO:0000256" key="2">
    <source>
        <dbReference type="ARBA" id="ARBA00022614"/>
    </source>
</evidence>
<protein>
    <submittedName>
        <fullName evidence="5">RNI-like protein</fullName>
    </submittedName>
</protein>
<dbReference type="Gene3D" id="3.80.10.10">
    <property type="entry name" value="Ribonuclease Inhibitor"/>
    <property type="match status" value="1"/>
</dbReference>
<dbReference type="GO" id="GO:0031267">
    <property type="term" value="F:small GTPase binding"/>
    <property type="evidence" value="ECO:0007669"/>
    <property type="project" value="TreeGrafter"/>
</dbReference>
<keyword evidence="1" id="KW-0343">GTPase activation</keyword>
<evidence type="ECO:0000313" key="6">
    <source>
        <dbReference type="Proteomes" id="UP000092321"/>
    </source>
</evidence>
<dbReference type="PANTHER" id="PTHR24113:SF12">
    <property type="entry name" value="RAN GTPASE-ACTIVATING PROTEIN 1"/>
    <property type="match status" value="1"/>
</dbReference>
<proteinExistence type="predicted"/>
<dbReference type="OrthoDB" id="184583at2759"/>